<organism evidence="2 3">
    <name type="scientific">Sideroxydans lithotrophicus (strain ES-1)</name>
    <dbReference type="NCBI Taxonomy" id="580332"/>
    <lineage>
        <taxon>Bacteria</taxon>
        <taxon>Pseudomonadati</taxon>
        <taxon>Pseudomonadota</taxon>
        <taxon>Betaproteobacteria</taxon>
        <taxon>Nitrosomonadales</taxon>
        <taxon>Gallionellaceae</taxon>
        <taxon>Sideroxydans</taxon>
    </lineage>
</organism>
<evidence type="ECO:0000313" key="3">
    <source>
        <dbReference type="Proteomes" id="UP000001625"/>
    </source>
</evidence>
<feature type="transmembrane region" description="Helical" evidence="1">
    <location>
        <begin position="6"/>
        <end position="26"/>
    </location>
</feature>
<sequence length="225" mass="24849">MSKQLIASSIFVLALLIGLLIQYKALDPARRNSLWLLILGFSALTCALFINEHVQPFFHYATIYVFIAMLPALAYAGWKTYSDPNSINDESLDNNPPASQWSGLATIADKFWFLVMFACLFVCMFGTMLISAAYLTPLVLGVSNCTPRDSVGKIVEPVMLFGGLGLGIILGLICVSFISRKFISAETHGHWAKSFEAQASSQPLLLGKAMRYVNRLMLPREQSLT</sequence>
<evidence type="ECO:0000256" key="1">
    <source>
        <dbReference type="SAM" id="Phobius"/>
    </source>
</evidence>
<feature type="transmembrane region" description="Helical" evidence="1">
    <location>
        <begin position="154"/>
        <end position="178"/>
    </location>
</feature>
<reference evidence="2 3" key="1">
    <citation type="submission" date="2010-03" db="EMBL/GenBank/DDBJ databases">
        <title>Complete sequence of Sideroxydans lithotrophicus ES-1.</title>
        <authorList>
            <consortium name="US DOE Joint Genome Institute"/>
            <person name="Lucas S."/>
            <person name="Copeland A."/>
            <person name="Lapidus A."/>
            <person name="Cheng J.-F."/>
            <person name="Bruce D."/>
            <person name="Goodwin L."/>
            <person name="Pitluck S."/>
            <person name="Munk A.C."/>
            <person name="Detter J.C."/>
            <person name="Han C."/>
            <person name="Tapia R."/>
            <person name="Larimer F."/>
            <person name="Land M."/>
            <person name="Hauser L."/>
            <person name="Kyrpides N."/>
            <person name="Ivanova N."/>
            <person name="Emerson D."/>
            <person name="Woyke T."/>
        </authorList>
    </citation>
    <scope>NUCLEOTIDE SEQUENCE [LARGE SCALE GENOMIC DNA]</scope>
    <source>
        <strain evidence="2 3">ES-1</strain>
    </source>
</reference>
<keyword evidence="1" id="KW-0812">Transmembrane</keyword>
<dbReference type="Proteomes" id="UP000001625">
    <property type="component" value="Chromosome"/>
</dbReference>
<accession>D5CPS0</accession>
<name>D5CPS0_SIDLE</name>
<feature type="transmembrane region" description="Helical" evidence="1">
    <location>
        <begin position="33"/>
        <end position="51"/>
    </location>
</feature>
<dbReference type="RefSeq" id="WP_013030961.1">
    <property type="nucleotide sequence ID" value="NC_013959.1"/>
</dbReference>
<dbReference type="AlphaFoldDB" id="D5CPS0"/>
<protein>
    <recommendedName>
        <fullName evidence="4">Transmembrane protein</fullName>
    </recommendedName>
</protein>
<dbReference type="EMBL" id="CP001965">
    <property type="protein sequence ID" value="ADE13065.1"/>
    <property type="molecule type" value="Genomic_DNA"/>
</dbReference>
<evidence type="ECO:0000313" key="2">
    <source>
        <dbReference type="EMBL" id="ADE13065.1"/>
    </source>
</evidence>
<keyword evidence="1" id="KW-1133">Transmembrane helix</keyword>
<proteinExistence type="predicted"/>
<keyword evidence="1" id="KW-0472">Membrane</keyword>
<feature type="transmembrane region" description="Helical" evidence="1">
    <location>
        <begin position="111"/>
        <end position="134"/>
    </location>
</feature>
<dbReference type="KEGG" id="slt:Slit_2840"/>
<dbReference type="STRING" id="580332.Slit_2840"/>
<keyword evidence="3" id="KW-1185">Reference proteome</keyword>
<evidence type="ECO:0008006" key="4">
    <source>
        <dbReference type="Google" id="ProtNLM"/>
    </source>
</evidence>
<feature type="transmembrane region" description="Helical" evidence="1">
    <location>
        <begin position="57"/>
        <end position="78"/>
    </location>
</feature>
<gene>
    <name evidence="2" type="ordered locus">Slit_2840</name>
</gene>
<dbReference type="HOGENOM" id="CLU_1229201_0_0_4"/>